<feature type="non-terminal residue" evidence="1">
    <location>
        <position position="1"/>
    </location>
</feature>
<dbReference type="AlphaFoldDB" id="X1EYD8"/>
<accession>X1EYD8</accession>
<protein>
    <submittedName>
        <fullName evidence="1">Uncharacterized protein</fullName>
    </submittedName>
</protein>
<reference evidence="1" key="1">
    <citation type="journal article" date="2014" name="Front. Microbiol.">
        <title>High frequency of phylogenetically diverse reductive dehalogenase-homologous genes in deep subseafloor sedimentary metagenomes.</title>
        <authorList>
            <person name="Kawai M."/>
            <person name="Futagami T."/>
            <person name="Toyoda A."/>
            <person name="Takaki Y."/>
            <person name="Nishi S."/>
            <person name="Hori S."/>
            <person name="Arai W."/>
            <person name="Tsubouchi T."/>
            <person name="Morono Y."/>
            <person name="Uchiyama I."/>
            <person name="Ito T."/>
            <person name="Fujiyama A."/>
            <person name="Inagaki F."/>
            <person name="Takami H."/>
        </authorList>
    </citation>
    <scope>NUCLEOTIDE SEQUENCE</scope>
    <source>
        <strain evidence="1">Expedition CK06-06</strain>
    </source>
</reference>
<evidence type="ECO:0000313" key="1">
    <source>
        <dbReference type="EMBL" id="GAH13613.1"/>
    </source>
</evidence>
<organism evidence="1">
    <name type="scientific">marine sediment metagenome</name>
    <dbReference type="NCBI Taxonomy" id="412755"/>
    <lineage>
        <taxon>unclassified sequences</taxon>
        <taxon>metagenomes</taxon>
        <taxon>ecological metagenomes</taxon>
    </lineage>
</organism>
<gene>
    <name evidence="1" type="ORF">S01H4_63324</name>
</gene>
<proteinExistence type="predicted"/>
<name>X1EYD8_9ZZZZ</name>
<dbReference type="EMBL" id="BART01038047">
    <property type="protein sequence ID" value="GAH13613.1"/>
    <property type="molecule type" value="Genomic_DNA"/>
</dbReference>
<sequence length="52" mass="5784">LGGYPYESISKEEITTYMNKLGFTLENQHINPGSGSGLFGTCCDEFIYQKTT</sequence>
<comment type="caution">
    <text evidence="1">The sequence shown here is derived from an EMBL/GenBank/DDBJ whole genome shotgun (WGS) entry which is preliminary data.</text>
</comment>